<dbReference type="Pfam" id="PF03779">
    <property type="entry name" value="SPW"/>
    <property type="match status" value="1"/>
</dbReference>
<keyword evidence="3" id="KW-1185">Reference proteome</keyword>
<sequence length="122" mass="12949">MKKPMSRQQHGFTDYSYVPLVAAAPTLVGFDDQPTAVALTRLLSGSILVTSLLTRAEWGLAKVIPFKGHLIADTAVGLFALSAPWLFGFAGHAKARNTFLVAGVFGIMAGMLSKPEEMPSAS</sequence>
<dbReference type="STRING" id="662367.SAMN05216167_120111"/>
<dbReference type="InterPro" id="IPR005530">
    <property type="entry name" value="SPW"/>
</dbReference>
<dbReference type="EMBL" id="FOLQ01000020">
    <property type="protein sequence ID" value="SFE85314.1"/>
    <property type="molecule type" value="Genomic_DNA"/>
</dbReference>
<evidence type="ECO:0000313" key="3">
    <source>
        <dbReference type="Proteomes" id="UP000198598"/>
    </source>
</evidence>
<organism evidence="2 3">
    <name type="scientific">Spirosoma endophyticum</name>
    <dbReference type="NCBI Taxonomy" id="662367"/>
    <lineage>
        <taxon>Bacteria</taxon>
        <taxon>Pseudomonadati</taxon>
        <taxon>Bacteroidota</taxon>
        <taxon>Cytophagia</taxon>
        <taxon>Cytophagales</taxon>
        <taxon>Cytophagaceae</taxon>
        <taxon>Spirosoma</taxon>
    </lineage>
</organism>
<dbReference type="RefSeq" id="WP_093833031.1">
    <property type="nucleotide sequence ID" value="NZ_FOLQ01000020.1"/>
</dbReference>
<gene>
    <name evidence="2" type="ORF">SAMN05216167_120111</name>
</gene>
<reference evidence="2 3" key="1">
    <citation type="submission" date="2016-10" db="EMBL/GenBank/DDBJ databases">
        <authorList>
            <person name="de Groot N.N."/>
        </authorList>
    </citation>
    <scope>NUCLEOTIDE SEQUENCE [LARGE SCALE GENOMIC DNA]</scope>
    <source>
        <strain evidence="2 3">DSM 26130</strain>
    </source>
</reference>
<evidence type="ECO:0000259" key="1">
    <source>
        <dbReference type="Pfam" id="PF03779"/>
    </source>
</evidence>
<name>A0A1I2DXD7_9BACT</name>
<dbReference type="AlphaFoldDB" id="A0A1I2DXD7"/>
<evidence type="ECO:0000313" key="2">
    <source>
        <dbReference type="EMBL" id="SFE85314.1"/>
    </source>
</evidence>
<dbReference type="Proteomes" id="UP000198598">
    <property type="component" value="Unassembled WGS sequence"/>
</dbReference>
<accession>A0A1I2DXD7</accession>
<proteinExistence type="predicted"/>
<feature type="domain" description="SPW repeat-containing integral membrane" evidence="1">
    <location>
        <begin position="15"/>
        <end position="110"/>
    </location>
</feature>
<dbReference type="OrthoDB" id="129082at2"/>
<protein>
    <recommendedName>
        <fullName evidence="1">SPW repeat-containing integral membrane domain-containing protein</fullName>
    </recommendedName>
</protein>